<reference evidence="1" key="1">
    <citation type="submission" date="2020-05" db="EMBL/GenBank/DDBJ databases">
        <authorList>
            <person name="Chiriac C."/>
            <person name="Salcher M."/>
            <person name="Ghai R."/>
            <person name="Kavagutti S V."/>
        </authorList>
    </citation>
    <scope>NUCLEOTIDE SEQUENCE</scope>
</reference>
<organism evidence="1">
    <name type="scientific">freshwater metagenome</name>
    <dbReference type="NCBI Taxonomy" id="449393"/>
    <lineage>
        <taxon>unclassified sequences</taxon>
        <taxon>metagenomes</taxon>
        <taxon>ecological metagenomes</taxon>
    </lineage>
</organism>
<evidence type="ECO:0000313" key="1">
    <source>
        <dbReference type="EMBL" id="CAB4667609.1"/>
    </source>
</evidence>
<name>A0A6J6M2U6_9ZZZZ</name>
<dbReference type="EMBL" id="CAFBQE010000050">
    <property type="protein sequence ID" value="CAB5049774.1"/>
    <property type="molecule type" value="Genomic_DNA"/>
</dbReference>
<dbReference type="PANTHER" id="PTHR38588:SF1">
    <property type="entry name" value="BLL0334 PROTEIN"/>
    <property type="match status" value="1"/>
</dbReference>
<dbReference type="EMBL" id="CAFBQB010000097">
    <property type="protein sequence ID" value="CAB5043020.1"/>
    <property type="molecule type" value="Genomic_DNA"/>
</dbReference>
<sequence length="195" mass="20482">MLISQAIDVDQPIDAVWKFFDDVPQIAACIPGADLTEKVATDHYKGGVIISAGPVKLEFDGAAKVRSRDNAKKILTLDASGADRKGRGEAVAVLIATLTASPQGTRVNVSLDLQLSGTAAQFGRGLVSDITAVLVNQTATTMKNRMKAISLGQDPNSVGGPQSASAVAIGLTVVSRGAKRIFSRFFLPYQATARR</sequence>
<proteinExistence type="predicted"/>
<dbReference type="AlphaFoldDB" id="A0A6J6M2U6"/>
<gene>
    <name evidence="1" type="ORF">UFOPK2265_01169</name>
    <name evidence="2" type="ORF">UFOPK4248_00760</name>
    <name evidence="3" type="ORF">UFOPK4284_00807</name>
</gene>
<evidence type="ECO:0000313" key="2">
    <source>
        <dbReference type="EMBL" id="CAB5043020.1"/>
    </source>
</evidence>
<dbReference type="EMBL" id="CAEZWP010000089">
    <property type="protein sequence ID" value="CAB4667609.1"/>
    <property type="molecule type" value="Genomic_DNA"/>
</dbReference>
<accession>A0A6J6M2U6</accession>
<evidence type="ECO:0000313" key="3">
    <source>
        <dbReference type="EMBL" id="CAB5049774.1"/>
    </source>
</evidence>
<dbReference type="SUPFAM" id="SSF55961">
    <property type="entry name" value="Bet v1-like"/>
    <property type="match status" value="1"/>
</dbReference>
<protein>
    <submittedName>
        <fullName evidence="1">Unannotated protein</fullName>
    </submittedName>
</protein>
<dbReference type="InterPro" id="IPR010419">
    <property type="entry name" value="CO_DH_gsu"/>
</dbReference>
<dbReference type="InterPro" id="IPR023393">
    <property type="entry name" value="START-like_dom_sf"/>
</dbReference>
<dbReference type="Pfam" id="PF06240">
    <property type="entry name" value="COXG"/>
    <property type="match status" value="1"/>
</dbReference>
<dbReference type="CDD" id="cd07823">
    <property type="entry name" value="SRPBCC_5"/>
    <property type="match status" value="1"/>
</dbReference>
<dbReference type="Gene3D" id="3.30.530.20">
    <property type="match status" value="1"/>
</dbReference>
<dbReference type="PANTHER" id="PTHR38588">
    <property type="entry name" value="BLL0334 PROTEIN"/>
    <property type="match status" value="1"/>
</dbReference>